<protein>
    <submittedName>
        <fullName evidence="1">Uncharacterized protein</fullName>
    </submittedName>
</protein>
<organism evidence="1 2">
    <name type="scientific">Neorhizobium galegae bv. officinalis</name>
    <dbReference type="NCBI Taxonomy" id="323656"/>
    <lineage>
        <taxon>Bacteria</taxon>
        <taxon>Pseudomonadati</taxon>
        <taxon>Pseudomonadota</taxon>
        <taxon>Alphaproteobacteria</taxon>
        <taxon>Hyphomicrobiales</taxon>
        <taxon>Rhizobiaceae</taxon>
        <taxon>Rhizobium/Agrobacterium group</taxon>
        <taxon>Neorhizobium</taxon>
    </lineage>
</organism>
<evidence type="ECO:0000313" key="2">
    <source>
        <dbReference type="Proteomes" id="UP000046176"/>
    </source>
</evidence>
<reference evidence="1 2" key="1">
    <citation type="submission" date="2014-08" db="EMBL/GenBank/DDBJ databases">
        <authorList>
            <person name="Chen Y.-H."/>
        </authorList>
    </citation>
    <scope>NUCLEOTIDE SEQUENCE [LARGE SCALE GENOMIC DNA]</scope>
</reference>
<accession>A0A0T7FBQ5</accession>
<sequence length="51" mass="6010">MKSGSNCDEKVRWIERILIEEGTYNLQIIRFLWLATQRLTTMGKKFAHALV</sequence>
<proteinExistence type="predicted"/>
<name>A0A0T7FBQ5_NEOGA</name>
<dbReference type="EMBL" id="CCRH01000003">
    <property type="protein sequence ID" value="CDZ32369.1"/>
    <property type="molecule type" value="Genomic_DNA"/>
</dbReference>
<evidence type="ECO:0000313" key="1">
    <source>
        <dbReference type="EMBL" id="CDZ32369.1"/>
    </source>
</evidence>
<dbReference type="Proteomes" id="UP000046176">
    <property type="component" value="Unassembled WGS sequence"/>
</dbReference>
<gene>
    <name evidence="1" type="ORF">NGAL_HAMBI1145_11400</name>
</gene>
<dbReference type="AlphaFoldDB" id="A0A0T7FBQ5"/>